<organism evidence="1 2">
    <name type="scientific">Phycomyces blakesleeanus (strain ATCC 8743b / DSM 1359 / FGSC 10004 / NBRC 33097 / NRRL 1555)</name>
    <dbReference type="NCBI Taxonomy" id="763407"/>
    <lineage>
        <taxon>Eukaryota</taxon>
        <taxon>Fungi</taxon>
        <taxon>Fungi incertae sedis</taxon>
        <taxon>Mucoromycota</taxon>
        <taxon>Mucoromycotina</taxon>
        <taxon>Mucoromycetes</taxon>
        <taxon>Mucorales</taxon>
        <taxon>Phycomycetaceae</taxon>
        <taxon>Phycomyces</taxon>
    </lineage>
</organism>
<sequence>MFDTCGACVCKLQRILQRHRTTGQTKLLKAPYFYNICVTTVYAAIAQLGEPEFVVPNLGWSSFYYNKVKSHYTAVNAQEDITAYKEVLRLTIFRFYGFIKIMSDKLVKLLSFSI</sequence>
<name>A0A163E5U5_PHYB8</name>
<dbReference type="AlphaFoldDB" id="A0A163E5U5"/>
<accession>A0A163E5U5</accession>
<evidence type="ECO:0000313" key="1">
    <source>
        <dbReference type="EMBL" id="OAD76860.1"/>
    </source>
</evidence>
<proteinExistence type="predicted"/>
<dbReference type="EMBL" id="KV440975">
    <property type="protein sequence ID" value="OAD76860.1"/>
    <property type="molecule type" value="Genomic_DNA"/>
</dbReference>
<dbReference type="VEuPathDB" id="FungiDB:PHYBLDRAFT_165361"/>
<reference evidence="2" key="1">
    <citation type="submission" date="2015-06" db="EMBL/GenBank/DDBJ databases">
        <title>Expansion of signal transduction pathways in fungi by whole-genome duplication.</title>
        <authorList>
            <consortium name="DOE Joint Genome Institute"/>
            <person name="Corrochano L.M."/>
            <person name="Kuo A."/>
            <person name="Marcet-Houben M."/>
            <person name="Polaino S."/>
            <person name="Salamov A."/>
            <person name="Villalobos J.M."/>
            <person name="Alvarez M.I."/>
            <person name="Avalos J."/>
            <person name="Benito E.P."/>
            <person name="Benoit I."/>
            <person name="Burger G."/>
            <person name="Camino L.P."/>
            <person name="Canovas D."/>
            <person name="Cerda-Olmedo E."/>
            <person name="Cheng J.-F."/>
            <person name="Dominguez A."/>
            <person name="Elias M."/>
            <person name="Eslava A.P."/>
            <person name="Glaser F."/>
            <person name="Grimwood J."/>
            <person name="Gutierrez G."/>
            <person name="Heitman J."/>
            <person name="Henrissat B."/>
            <person name="Iturriaga E.A."/>
            <person name="Lang B.F."/>
            <person name="Lavin J.L."/>
            <person name="Lee S."/>
            <person name="Li W."/>
            <person name="Lindquist E."/>
            <person name="Lopez-Garcia S."/>
            <person name="Luque E.M."/>
            <person name="Marcos A.T."/>
            <person name="Martin J."/>
            <person name="McCluskey K."/>
            <person name="Medina H.R."/>
            <person name="Miralles-Duran A."/>
            <person name="Miyazaki A."/>
            <person name="Munoz-Torres E."/>
            <person name="Oguiza J.A."/>
            <person name="Ohm R."/>
            <person name="Olmedo M."/>
            <person name="Orejas M."/>
            <person name="Ortiz-Castellanos L."/>
            <person name="Pisabarro A.G."/>
            <person name="Rodriguez-Romero J."/>
            <person name="Ruiz-Herrera J."/>
            <person name="Ruiz-Vazquez R."/>
            <person name="Sanz C."/>
            <person name="Schackwitz W."/>
            <person name="Schmutz J."/>
            <person name="Shahriari M."/>
            <person name="Shelest E."/>
            <person name="Silva-Franco F."/>
            <person name="Soanes D."/>
            <person name="Syed K."/>
            <person name="Tagua V.G."/>
            <person name="Talbot N.J."/>
            <person name="Thon M."/>
            <person name="De vries R.P."/>
            <person name="Wiebenga A."/>
            <person name="Yadav J.S."/>
            <person name="Braun E.L."/>
            <person name="Baker S."/>
            <person name="Garre V."/>
            <person name="Horwitz B."/>
            <person name="Torres-Martinez S."/>
            <person name="Idnurm A."/>
            <person name="Herrera-Estrella A."/>
            <person name="Gabaldon T."/>
            <person name="Grigoriev I.V."/>
        </authorList>
    </citation>
    <scope>NUCLEOTIDE SEQUENCE [LARGE SCALE GENOMIC DNA]</scope>
    <source>
        <strain evidence="2">NRRL 1555(-)</strain>
    </source>
</reference>
<keyword evidence="2" id="KW-1185">Reference proteome</keyword>
<dbReference type="GeneID" id="28996119"/>
<dbReference type="RefSeq" id="XP_018294900.1">
    <property type="nucleotide sequence ID" value="XM_018435213.1"/>
</dbReference>
<dbReference type="Proteomes" id="UP000077315">
    <property type="component" value="Unassembled WGS sequence"/>
</dbReference>
<dbReference type="InParanoid" id="A0A163E5U5"/>
<protein>
    <submittedName>
        <fullName evidence="1">Uncharacterized protein</fullName>
    </submittedName>
</protein>
<evidence type="ECO:0000313" key="2">
    <source>
        <dbReference type="Proteomes" id="UP000077315"/>
    </source>
</evidence>
<gene>
    <name evidence="1" type="ORF">PHYBLDRAFT_165361</name>
</gene>